<dbReference type="SUPFAM" id="SSF64376">
    <property type="entry name" value="YlxR-like"/>
    <property type="match status" value="1"/>
</dbReference>
<evidence type="ECO:0000313" key="2">
    <source>
        <dbReference type="EMBL" id="MFC3388812.1"/>
    </source>
</evidence>
<dbReference type="NCBIfam" id="NF047356">
    <property type="entry name" value="RNA_bind_RnpM"/>
    <property type="match status" value="1"/>
</dbReference>
<dbReference type="InterPro" id="IPR037465">
    <property type="entry name" value="YlxR"/>
</dbReference>
<dbReference type="InterPro" id="IPR035931">
    <property type="entry name" value="YlxR-like_sf"/>
</dbReference>
<accession>A0ABV7N6P8</accession>
<dbReference type="Gene3D" id="3.30.1230.10">
    <property type="entry name" value="YlxR-like"/>
    <property type="match status" value="1"/>
</dbReference>
<proteinExistence type="predicted"/>
<protein>
    <submittedName>
        <fullName evidence="2">RNase P modulator RnpM</fullName>
    </submittedName>
</protein>
<dbReference type="RefSeq" id="WP_380657079.1">
    <property type="nucleotide sequence ID" value="NZ_JBHRVQ010000001.1"/>
</dbReference>
<feature type="domain" description="YlxR" evidence="1">
    <location>
        <begin position="9"/>
        <end position="83"/>
    </location>
</feature>
<sequence>MMKKKVPLRKCILTNEMHPKKDLLRIVVTKEGDVSVDPTGKKNGRGSYVVKNLETVEKARSGKRLEGRLGFDSETLSPVYDEIIRLIYREDIPKR</sequence>
<keyword evidence="3" id="KW-1185">Reference proteome</keyword>
<dbReference type="PANTHER" id="PTHR34215:SF1">
    <property type="entry name" value="YLXR DOMAIN-CONTAINING PROTEIN"/>
    <property type="match status" value="1"/>
</dbReference>
<gene>
    <name evidence="2" type="primary">rnpM</name>
    <name evidence="2" type="synonym">ylxR</name>
    <name evidence="2" type="ORF">ACFOEO_09540</name>
</gene>
<organism evidence="2 3">
    <name type="scientific">Salinicoccus sesuvii</name>
    <dbReference type="NCBI Taxonomy" id="868281"/>
    <lineage>
        <taxon>Bacteria</taxon>
        <taxon>Bacillati</taxon>
        <taxon>Bacillota</taxon>
        <taxon>Bacilli</taxon>
        <taxon>Bacillales</taxon>
        <taxon>Staphylococcaceae</taxon>
        <taxon>Salinicoccus</taxon>
    </lineage>
</organism>
<evidence type="ECO:0000313" key="3">
    <source>
        <dbReference type="Proteomes" id="UP001595637"/>
    </source>
</evidence>
<dbReference type="PANTHER" id="PTHR34215">
    <property type="entry name" value="BLL0784 PROTEIN"/>
    <property type="match status" value="1"/>
</dbReference>
<dbReference type="Proteomes" id="UP001595637">
    <property type="component" value="Unassembled WGS sequence"/>
</dbReference>
<dbReference type="EMBL" id="JBHRVQ010000001">
    <property type="protein sequence ID" value="MFC3388812.1"/>
    <property type="molecule type" value="Genomic_DNA"/>
</dbReference>
<comment type="caution">
    <text evidence="2">The sequence shown here is derived from an EMBL/GenBank/DDBJ whole genome shotgun (WGS) entry which is preliminary data.</text>
</comment>
<dbReference type="Pfam" id="PF04296">
    <property type="entry name" value="YlxR"/>
    <property type="match status" value="1"/>
</dbReference>
<reference evidence="3" key="1">
    <citation type="journal article" date="2019" name="Int. J. Syst. Evol. Microbiol.">
        <title>The Global Catalogue of Microorganisms (GCM) 10K type strain sequencing project: providing services to taxonomists for standard genome sequencing and annotation.</title>
        <authorList>
            <consortium name="The Broad Institute Genomics Platform"/>
            <consortium name="The Broad Institute Genome Sequencing Center for Infectious Disease"/>
            <person name="Wu L."/>
            <person name="Ma J."/>
        </authorList>
    </citation>
    <scope>NUCLEOTIDE SEQUENCE [LARGE SCALE GENOMIC DNA]</scope>
    <source>
        <strain evidence="3">CCM 7756</strain>
    </source>
</reference>
<dbReference type="InterPro" id="IPR007393">
    <property type="entry name" value="YlxR_dom"/>
</dbReference>
<evidence type="ECO:0000259" key="1">
    <source>
        <dbReference type="Pfam" id="PF04296"/>
    </source>
</evidence>
<name>A0ABV7N6P8_9STAP</name>
<dbReference type="CDD" id="cd00279">
    <property type="entry name" value="YlxR"/>
    <property type="match status" value="1"/>
</dbReference>